<dbReference type="RefSeq" id="WP_080066545.1">
    <property type="nucleotide sequence ID" value="NZ_MZGX01000036.1"/>
</dbReference>
<evidence type="ECO:0000256" key="1">
    <source>
        <dbReference type="SAM" id="Phobius"/>
    </source>
</evidence>
<dbReference type="AlphaFoldDB" id="A0A1V4SDV0"/>
<sequence>MATIALYTNKINRMPGLIKDVKKTVADYKSELSALKAKSLTINKSVCNLDDIISSIQTSSQTQEQKITSLDTFNHNSEEFISDAARIDGDAADIIKKRKDDFYDKYNYLKPECEKSGWEKFCNGCESVGEWCKEHWVTIVTVLVVIAIAVIAVVTFGVAIAAIAAIAGIASLVLCAADVICMSATGGKDLATVFRENGWNVLADIFQGISIGCDIVSIVLPAGAAIKAMAKVGIKTFAMASLEAVKIAYRGAIDDVFKSGFKNGMKNLGKMAFKTFIFDIDDLTKVGKGGKRVFDIWEPTVIPKDAPVTPNKHWTVDGAQLIPKSGTTPGLSNPNKLSMDDIMENHGYDSIPRMENGNPDISRIQLDEVNIKGMTDQRLNTKDINGNTVKGNFAKADDALKIKTKPGFTIADIEKQTGLKLTWHEDINLKTMRIVPSDIHNNLRHVGGVGNYNFVTGRIPDQFNNILENIAKFSLRNTVNSPAH</sequence>
<proteinExistence type="predicted"/>
<dbReference type="Pfam" id="PF12639">
    <property type="entry name" value="Colicin-DNase"/>
    <property type="match status" value="1"/>
</dbReference>
<evidence type="ECO:0000313" key="2">
    <source>
        <dbReference type="EMBL" id="OPX42030.1"/>
    </source>
</evidence>
<evidence type="ECO:0000313" key="3">
    <source>
        <dbReference type="Proteomes" id="UP000191554"/>
    </source>
</evidence>
<feature type="transmembrane region" description="Helical" evidence="1">
    <location>
        <begin position="136"/>
        <end position="156"/>
    </location>
</feature>
<keyword evidence="1" id="KW-0812">Transmembrane</keyword>
<protein>
    <submittedName>
        <fullName evidence="2">Uncharacterized protein</fullName>
    </submittedName>
</protein>
<keyword evidence="3" id="KW-1185">Reference proteome</keyword>
<accession>A0A1V4SDV0</accession>
<organism evidence="2 3">
    <name type="scientific">Ruminiclostridium hungatei</name>
    <name type="common">Clostridium hungatei</name>
    <dbReference type="NCBI Taxonomy" id="48256"/>
    <lineage>
        <taxon>Bacteria</taxon>
        <taxon>Bacillati</taxon>
        <taxon>Bacillota</taxon>
        <taxon>Clostridia</taxon>
        <taxon>Eubacteriales</taxon>
        <taxon>Oscillospiraceae</taxon>
        <taxon>Ruminiclostridium</taxon>
    </lineage>
</organism>
<dbReference type="OrthoDB" id="2872697at2"/>
<dbReference type="EMBL" id="MZGX01000036">
    <property type="protein sequence ID" value="OPX42030.1"/>
    <property type="molecule type" value="Genomic_DNA"/>
</dbReference>
<name>A0A1V4SDV0_RUMHU</name>
<dbReference type="Proteomes" id="UP000191554">
    <property type="component" value="Unassembled WGS sequence"/>
</dbReference>
<reference evidence="2 3" key="1">
    <citation type="submission" date="2017-03" db="EMBL/GenBank/DDBJ databases">
        <title>Genome sequence of Clostridium hungatei DSM 14427.</title>
        <authorList>
            <person name="Poehlein A."/>
            <person name="Daniel R."/>
        </authorList>
    </citation>
    <scope>NUCLEOTIDE SEQUENCE [LARGE SCALE GENOMIC DNA]</scope>
    <source>
        <strain evidence="2 3">DSM 14427</strain>
    </source>
</reference>
<keyword evidence="1" id="KW-1133">Transmembrane helix</keyword>
<dbReference type="STRING" id="48256.CLHUN_40890"/>
<comment type="caution">
    <text evidence="2">The sequence shown here is derived from an EMBL/GenBank/DDBJ whole genome shotgun (WGS) entry which is preliminary data.</text>
</comment>
<gene>
    <name evidence="2" type="ORF">CLHUN_40890</name>
</gene>
<keyword evidence="1" id="KW-0472">Membrane</keyword>